<evidence type="ECO:0000313" key="3">
    <source>
        <dbReference type="Proteomes" id="UP000019148"/>
    </source>
</evidence>
<dbReference type="EMBL" id="AZIT01000001">
    <property type="protein sequence ID" value="ETZ18933.1"/>
    <property type="molecule type" value="Genomic_DNA"/>
</dbReference>
<name>W6TJP1_9SPIR</name>
<keyword evidence="1" id="KW-1133">Transmembrane helix</keyword>
<evidence type="ECO:0000256" key="1">
    <source>
        <dbReference type="SAM" id="Phobius"/>
    </source>
</evidence>
<protein>
    <submittedName>
        <fullName evidence="2">Uncharacterized protein</fullName>
    </submittedName>
</protein>
<keyword evidence="1" id="KW-0472">Membrane</keyword>
<dbReference type="AlphaFoldDB" id="W6TJP1"/>
<proteinExistence type="predicted"/>
<keyword evidence="1" id="KW-0812">Transmembrane</keyword>
<accession>W6TJP1</accession>
<reference evidence="2 3" key="1">
    <citation type="submission" date="2013-12" db="EMBL/GenBank/DDBJ databases">
        <title>Comparative genomics of relapsing fever spirochetes.</title>
        <authorList>
            <person name="Schwan T.G."/>
            <person name="Raffel S.J."/>
            <person name="Porcella S.F."/>
        </authorList>
    </citation>
    <scope>NUCLEOTIDE SEQUENCE [LARGE SCALE GENOMIC DNA]</scope>
    <source>
        <strain evidence="2 3">CR2A</strain>
    </source>
</reference>
<evidence type="ECO:0000313" key="2">
    <source>
        <dbReference type="EMBL" id="ETZ18933.1"/>
    </source>
</evidence>
<dbReference type="Proteomes" id="UP000019148">
    <property type="component" value="Unassembled WGS sequence"/>
</dbReference>
<feature type="transmembrane region" description="Helical" evidence="1">
    <location>
        <begin position="5"/>
        <end position="22"/>
    </location>
</feature>
<sequence>MQHPFIIFANFLCTVINFIVYFKFFDVLYYDIVSLLLLFILVVGF</sequence>
<gene>
    <name evidence="2" type="ORF">BDCR2A_00906</name>
</gene>
<organism evidence="2 3">
    <name type="scientific">Borrelia duttonii CR2A</name>
    <dbReference type="NCBI Taxonomy" id="1432657"/>
    <lineage>
        <taxon>Bacteria</taxon>
        <taxon>Pseudomonadati</taxon>
        <taxon>Spirochaetota</taxon>
        <taxon>Spirochaetia</taxon>
        <taxon>Spirochaetales</taxon>
        <taxon>Borreliaceae</taxon>
        <taxon>Borrelia</taxon>
    </lineage>
</organism>
<comment type="caution">
    <text evidence="2">The sequence shown here is derived from an EMBL/GenBank/DDBJ whole genome shotgun (WGS) entry which is preliminary data.</text>
</comment>
<dbReference type="PATRIC" id="fig|1432657.3.peg.896"/>
<feature type="transmembrane region" description="Helical" evidence="1">
    <location>
        <begin position="28"/>
        <end position="44"/>
    </location>
</feature>